<name>A0A176YLJ6_9BRAD</name>
<evidence type="ECO:0000313" key="1">
    <source>
        <dbReference type="EMBL" id="OAF06895.1"/>
    </source>
</evidence>
<comment type="caution">
    <text evidence="1">The sequence shown here is derived from an EMBL/GenBank/DDBJ whole genome shotgun (WGS) entry which is preliminary data.</text>
</comment>
<dbReference type="GeneID" id="32584239"/>
<dbReference type="AlphaFoldDB" id="A0A176YLJ6"/>
<dbReference type="RefSeq" id="WP_063677050.1">
    <property type="nucleotide sequence ID" value="NZ_LUUB01000073.1"/>
</dbReference>
<dbReference type="EMBL" id="LUUB01000073">
    <property type="protein sequence ID" value="OAF06895.1"/>
    <property type="molecule type" value="Genomic_DNA"/>
</dbReference>
<gene>
    <name evidence="1" type="ORF">AYJ54_18925</name>
</gene>
<evidence type="ECO:0000313" key="2">
    <source>
        <dbReference type="Proteomes" id="UP000076959"/>
    </source>
</evidence>
<dbReference type="Proteomes" id="UP000076959">
    <property type="component" value="Unassembled WGS sequence"/>
</dbReference>
<proteinExistence type="predicted"/>
<sequence>MTEAVHEPVRPAHPNHLDRRRIERTLDTREYYRYVSPRVTGVPGGYLIESPCCSRHIDMEGGLIDIALLRHDCRSASWQLFRKNHDNSLWELYSTHKCLKAAADFLSADPERAFWP</sequence>
<reference evidence="1 2" key="1">
    <citation type="submission" date="2016-03" db="EMBL/GenBank/DDBJ databases">
        <title>Draft Genome Sequence of the Strain BR 10245 (Bradyrhizobium sp.) isolated from nodules of Centrolobium paraense.</title>
        <authorList>
            <person name="Simoes-Araujo J.L.Sr."/>
            <person name="Barauna A.C."/>
            <person name="Silva K."/>
            <person name="Zilli J.E."/>
        </authorList>
    </citation>
    <scope>NUCLEOTIDE SEQUENCE [LARGE SCALE GENOMIC DNA]</scope>
    <source>
        <strain evidence="1 2">BR 10245</strain>
    </source>
</reference>
<protein>
    <recommendedName>
        <fullName evidence="3">DUF3024 domain-containing protein</fullName>
    </recommendedName>
</protein>
<dbReference type="InterPro" id="IPR021388">
    <property type="entry name" value="DUF3024"/>
</dbReference>
<evidence type="ECO:0008006" key="3">
    <source>
        <dbReference type="Google" id="ProtNLM"/>
    </source>
</evidence>
<keyword evidence="2" id="KW-1185">Reference proteome</keyword>
<accession>A0A176YLJ6</accession>
<organism evidence="1 2">
    <name type="scientific">Bradyrhizobium centrolobii</name>
    <dbReference type="NCBI Taxonomy" id="1505087"/>
    <lineage>
        <taxon>Bacteria</taxon>
        <taxon>Pseudomonadati</taxon>
        <taxon>Pseudomonadota</taxon>
        <taxon>Alphaproteobacteria</taxon>
        <taxon>Hyphomicrobiales</taxon>
        <taxon>Nitrobacteraceae</taxon>
        <taxon>Bradyrhizobium</taxon>
    </lineage>
</organism>
<dbReference type="STRING" id="1505087.AYJ54_18925"/>
<dbReference type="Pfam" id="PF11225">
    <property type="entry name" value="DUF3024"/>
    <property type="match status" value="1"/>
</dbReference>